<keyword evidence="1" id="KW-0472">Membrane</keyword>
<feature type="transmembrane region" description="Helical" evidence="1">
    <location>
        <begin position="203"/>
        <end position="226"/>
    </location>
</feature>
<feature type="transmembrane region" description="Helical" evidence="1">
    <location>
        <begin position="238"/>
        <end position="260"/>
    </location>
</feature>
<keyword evidence="3" id="KW-1185">Reference proteome</keyword>
<protein>
    <submittedName>
        <fullName evidence="2">DUF4271 domain-containing protein</fullName>
    </submittedName>
</protein>
<keyword evidence="1" id="KW-1133">Transmembrane helix</keyword>
<name>A0ABX2AKH0_9BACT</name>
<evidence type="ECO:0000256" key="1">
    <source>
        <dbReference type="SAM" id="Phobius"/>
    </source>
</evidence>
<dbReference type="EMBL" id="JABKKF010000001">
    <property type="protein sequence ID" value="NPD91052.1"/>
    <property type="molecule type" value="Genomic_DNA"/>
</dbReference>
<dbReference type="Proteomes" id="UP000714420">
    <property type="component" value="Unassembled WGS sequence"/>
</dbReference>
<gene>
    <name evidence="2" type="ORF">HPS56_01520</name>
</gene>
<accession>A0ABX2AKH0</accession>
<organism evidence="2 3">
    <name type="scientific">Xylanibacter muris</name>
    <dbReference type="NCBI Taxonomy" id="2736290"/>
    <lineage>
        <taxon>Bacteria</taxon>
        <taxon>Pseudomonadati</taxon>
        <taxon>Bacteroidota</taxon>
        <taxon>Bacteroidia</taxon>
        <taxon>Bacteroidales</taxon>
        <taxon>Prevotellaceae</taxon>
        <taxon>Xylanibacter</taxon>
    </lineage>
</organism>
<feature type="transmembrane region" description="Helical" evidence="1">
    <location>
        <begin position="162"/>
        <end position="183"/>
    </location>
</feature>
<dbReference type="Pfam" id="PF14093">
    <property type="entry name" value="DUF4271"/>
    <property type="match status" value="1"/>
</dbReference>
<keyword evidence="1" id="KW-0812">Transmembrane</keyword>
<sequence>MEQVTVPEQAAPVASKPRHPYEVLRMLPRDATPAQQDSAIQAVFKPKEIRYSSRPDTLHLPGHKPGKSIKDVRLPLYYKETFFSESPMLHPEVKSDRSGVAGDPVPYTMRTDNFFNIILIVCFILASVSIGHSRNFIIRQFKSFVYYPAKERVFSTETSNEVHFQVLLLLQTCLQVAVIQYFLTLRYIGVTFVLSSDYQLIGVYLVCVAAYFLLKWLLYSFVNIVFFNSKINLQWVKAWLFLTAFEGILLFPIVLLQIYFDLDVQYTMIYFIIVLIFVKLLTFYKSCIIFLRQKVLFLQIILYFCALEMVPLALLFGFMVAIGNYLNVNF</sequence>
<feature type="transmembrane region" description="Helical" evidence="1">
    <location>
        <begin position="114"/>
        <end position="132"/>
    </location>
</feature>
<dbReference type="InterPro" id="IPR025367">
    <property type="entry name" value="DUF4271"/>
</dbReference>
<feature type="transmembrane region" description="Helical" evidence="1">
    <location>
        <begin position="266"/>
        <end position="284"/>
    </location>
</feature>
<evidence type="ECO:0000313" key="3">
    <source>
        <dbReference type="Proteomes" id="UP000714420"/>
    </source>
</evidence>
<evidence type="ECO:0000313" key="2">
    <source>
        <dbReference type="EMBL" id="NPD91052.1"/>
    </source>
</evidence>
<reference evidence="2 3" key="1">
    <citation type="submission" date="2020-05" db="EMBL/GenBank/DDBJ databases">
        <title>Distinct polysaccharide utilization as determinants for interspecies competition between intestinal Prevotella spp.</title>
        <authorList>
            <person name="Galvez E.J.C."/>
            <person name="Iljazovic A."/>
            <person name="Strowig T."/>
        </authorList>
    </citation>
    <scope>NUCLEOTIDE SEQUENCE [LARGE SCALE GENOMIC DNA]</scope>
    <source>
        <strain evidence="2 3">PMUR</strain>
    </source>
</reference>
<proteinExistence type="predicted"/>
<feature type="transmembrane region" description="Helical" evidence="1">
    <location>
        <begin position="296"/>
        <end position="322"/>
    </location>
</feature>
<comment type="caution">
    <text evidence="2">The sequence shown here is derived from an EMBL/GenBank/DDBJ whole genome shotgun (WGS) entry which is preliminary data.</text>
</comment>